<comment type="caution">
    <text evidence="3">The sequence shown here is derived from an EMBL/GenBank/DDBJ whole genome shotgun (WGS) entry which is preliminary data.</text>
</comment>
<dbReference type="SUPFAM" id="SSF52058">
    <property type="entry name" value="L domain-like"/>
    <property type="match status" value="2"/>
</dbReference>
<dbReference type="InterPro" id="IPR050836">
    <property type="entry name" value="SDS22/Internalin_LRR"/>
</dbReference>
<dbReference type="Proteomes" id="UP001642409">
    <property type="component" value="Unassembled WGS sequence"/>
</dbReference>
<dbReference type="InterPro" id="IPR025875">
    <property type="entry name" value="Leu-rich_rpt_4"/>
</dbReference>
<evidence type="ECO:0000256" key="2">
    <source>
        <dbReference type="ARBA" id="ARBA00022737"/>
    </source>
</evidence>
<dbReference type="Gene3D" id="3.80.10.10">
    <property type="entry name" value="Ribonuclease Inhibitor"/>
    <property type="match status" value="4"/>
</dbReference>
<evidence type="ECO:0000313" key="5">
    <source>
        <dbReference type="Proteomes" id="UP001642409"/>
    </source>
</evidence>
<protein>
    <submittedName>
        <fullName evidence="3">Leucine-rich repeat domain-containing protein</fullName>
    </submittedName>
    <submittedName>
        <fullName evidence="4">Leucine-rich_repeat domain-containing protein</fullName>
    </submittedName>
</protein>
<gene>
    <name evidence="3" type="ORF">HINF_LOCUS41583</name>
    <name evidence="4" type="ORF">HINF_LOCUS59507</name>
</gene>
<reference evidence="4 5" key="2">
    <citation type="submission" date="2024-07" db="EMBL/GenBank/DDBJ databases">
        <authorList>
            <person name="Akdeniz Z."/>
        </authorList>
    </citation>
    <scope>NUCLEOTIDE SEQUENCE [LARGE SCALE GENOMIC DNA]</scope>
</reference>
<dbReference type="PANTHER" id="PTHR46652:SF3">
    <property type="entry name" value="LEUCINE-RICH REPEAT-CONTAINING PROTEIN 9"/>
    <property type="match status" value="1"/>
</dbReference>
<dbReference type="AlphaFoldDB" id="A0AA86V006"/>
<organism evidence="3">
    <name type="scientific">Hexamita inflata</name>
    <dbReference type="NCBI Taxonomy" id="28002"/>
    <lineage>
        <taxon>Eukaryota</taxon>
        <taxon>Metamonada</taxon>
        <taxon>Diplomonadida</taxon>
        <taxon>Hexamitidae</taxon>
        <taxon>Hexamitinae</taxon>
        <taxon>Hexamita</taxon>
    </lineage>
</organism>
<dbReference type="PROSITE" id="PS51450">
    <property type="entry name" value="LRR"/>
    <property type="match status" value="4"/>
</dbReference>
<evidence type="ECO:0000256" key="1">
    <source>
        <dbReference type="ARBA" id="ARBA00022614"/>
    </source>
</evidence>
<keyword evidence="2" id="KW-0677">Repeat</keyword>
<dbReference type="EMBL" id="CATOUU010000842">
    <property type="protein sequence ID" value="CAI9953938.1"/>
    <property type="molecule type" value="Genomic_DNA"/>
</dbReference>
<evidence type="ECO:0000313" key="3">
    <source>
        <dbReference type="EMBL" id="CAI9953938.1"/>
    </source>
</evidence>
<reference evidence="3" key="1">
    <citation type="submission" date="2023-06" db="EMBL/GenBank/DDBJ databases">
        <authorList>
            <person name="Kurt Z."/>
        </authorList>
    </citation>
    <scope>NUCLEOTIDE SEQUENCE</scope>
</reference>
<keyword evidence="5" id="KW-1185">Reference proteome</keyword>
<dbReference type="EMBL" id="CAXDID020000341">
    <property type="protein sequence ID" value="CAL6079688.1"/>
    <property type="molecule type" value="Genomic_DNA"/>
</dbReference>
<dbReference type="SMART" id="SM00365">
    <property type="entry name" value="LRR_SD22"/>
    <property type="match status" value="5"/>
</dbReference>
<sequence>MNDEPHQLNFGHAQKENDDMRIEVLKQRVFDGKLIIKDTTLRDLSFLENLNVQILDIDRGSGIIPKFTCQTLKELRMYGINFENFMNINLENLETLKISHCNLNECEYFSKVLELELDNVQNAEYILSKQMCKTIKKLKVTFCSVTSLNSLQLENVEVLYIKDDLTLNIENIRMYQHLKVLYIGLYSDIDTTPLQHLTKLTTVKFEYCNNIIINLNSESIKNFQLNNPQQYSNCTLKSVDSFQLPNIEILGIQCFSAVYNFNKFQNLKELDLSKSQGLDLSLLQDLTSITSLNFSCCNLRDTTNMSEQAVQKLKYIKTPLFEVKENYYIDIAPLKFLVQLEKLNMNHCELNKIDVLSYLTNLKELELADNDNIDDITPLSNLLQLRILNLQHCCLTNVEALQFLQNLEELNLANNFNINKNKVIQHSDYLDTTPLQYLTKLTILNLNSCDKLQLSFLSKLTNLDQLNLSFNFIQDIRPLQHLNLKQLNLSGTEFDDIQHDIQKKQLFKSSNSLKVIRAQLQQLILKQHLSRKGIDIDALFHQTSLTILDLSKCKLSSLNALQSLVNLKELNLSRDLSYYEMEQIKNLLLDITPLQYLTQLEKLEISQCGLQSVEPLIPLQKLKVLNLRFNLIVYALPLAQLKQLTELQISSNKIIDFTSQFVKFFDLDSYMATCNEQPTEQEIQYANILRDVNSPVSSLRNMSEKRKLFKNIVVGKKNYVNMRIQEQNINLNSFFGKVIILFQQLNADNIQ</sequence>
<dbReference type="Pfam" id="PF12799">
    <property type="entry name" value="LRR_4"/>
    <property type="match status" value="1"/>
</dbReference>
<name>A0AA86V006_9EUKA</name>
<evidence type="ECO:0000313" key="4">
    <source>
        <dbReference type="EMBL" id="CAL6079688.1"/>
    </source>
</evidence>
<dbReference type="InterPro" id="IPR001611">
    <property type="entry name" value="Leu-rich_rpt"/>
</dbReference>
<dbReference type="PANTHER" id="PTHR46652">
    <property type="entry name" value="LEUCINE-RICH REPEAT AND IQ DOMAIN-CONTAINING PROTEIN 1-RELATED"/>
    <property type="match status" value="1"/>
</dbReference>
<accession>A0AA86V006</accession>
<keyword evidence="1" id="KW-0433">Leucine-rich repeat</keyword>
<proteinExistence type="predicted"/>
<dbReference type="InterPro" id="IPR032675">
    <property type="entry name" value="LRR_dom_sf"/>
</dbReference>